<dbReference type="RefSeq" id="WP_071857343.1">
    <property type="nucleotide sequence ID" value="NZ_JBHSHK010000001.1"/>
</dbReference>
<evidence type="ECO:0000256" key="3">
    <source>
        <dbReference type="ARBA" id="ARBA00023002"/>
    </source>
</evidence>
<evidence type="ECO:0000256" key="4">
    <source>
        <dbReference type="PIRSR" id="PIRSR000097-1"/>
    </source>
</evidence>
<dbReference type="PROSITE" id="PS00062">
    <property type="entry name" value="ALDOKETO_REDUCTASE_2"/>
    <property type="match status" value="1"/>
</dbReference>
<keyword evidence="3" id="KW-0560">Oxidoreductase</keyword>
<evidence type="ECO:0000256" key="2">
    <source>
        <dbReference type="ARBA" id="ARBA00022857"/>
    </source>
</evidence>
<dbReference type="AlphaFoldDB" id="A0A1L8TPQ1"/>
<keyword evidence="9" id="KW-1185">Reference proteome</keyword>
<organism evidence="8 9">
    <name type="scientific">Enterococcus hermanniensis</name>
    <dbReference type="NCBI Taxonomy" id="249189"/>
    <lineage>
        <taxon>Bacteria</taxon>
        <taxon>Bacillati</taxon>
        <taxon>Bacillota</taxon>
        <taxon>Bacilli</taxon>
        <taxon>Lactobacillales</taxon>
        <taxon>Enterococcaceae</taxon>
        <taxon>Enterococcus</taxon>
    </lineage>
</organism>
<dbReference type="InterPro" id="IPR036812">
    <property type="entry name" value="NAD(P)_OxRdtase_dom_sf"/>
</dbReference>
<evidence type="ECO:0000256" key="6">
    <source>
        <dbReference type="PIRSR" id="PIRSR000097-3"/>
    </source>
</evidence>
<feature type="domain" description="NADP-dependent oxidoreductase" evidence="7">
    <location>
        <begin position="21"/>
        <end position="258"/>
    </location>
</feature>
<dbReference type="InterPro" id="IPR018170">
    <property type="entry name" value="Aldo/ket_reductase_CS"/>
</dbReference>
<feature type="binding site" evidence="5">
    <location>
        <position position="106"/>
    </location>
    <ligand>
        <name>substrate</name>
    </ligand>
</feature>
<evidence type="ECO:0000313" key="9">
    <source>
        <dbReference type="Proteomes" id="UP000182077"/>
    </source>
</evidence>
<dbReference type="EMBL" id="JXKQ01000003">
    <property type="protein sequence ID" value="OJG46257.1"/>
    <property type="molecule type" value="Genomic_DNA"/>
</dbReference>
<evidence type="ECO:0000313" key="8">
    <source>
        <dbReference type="EMBL" id="OJG46257.1"/>
    </source>
</evidence>
<dbReference type="Gene3D" id="3.20.20.100">
    <property type="entry name" value="NADP-dependent oxidoreductase domain"/>
    <property type="match status" value="1"/>
</dbReference>
<keyword evidence="2" id="KW-0521">NADP</keyword>
<dbReference type="PRINTS" id="PR00069">
    <property type="entry name" value="ALDKETRDTASE"/>
</dbReference>
<feature type="site" description="Lowers pKa of active site Tyr" evidence="6">
    <location>
        <position position="73"/>
    </location>
</feature>
<gene>
    <name evidence="8" type="ORF">RV04_GL001423</name>
</gene>
<dbReference type="PANTHER" id="PTHR43827">
    <property type="entry name" value="2,5-DIKETO-D-GLUCONIC ACID REDUCTASE"/>
    <property type="match status" value="1"/>
</dbReference>
<evidence type="ECO:0000256" key="1">
    <source>
        <dbReference type="ARBA" id="ARBA00007905"/>
    </source>
</evidence>
<dbReference type="InterPro" id="IPR023210">
    <property type="entry name" value="NADP_OxRdtase_dom"/>
</dbReference>
<sequence>MEMITLNNGIEMPLLGLGVLRTTADETEEMVKTALLNDYRLIDTAAGYMNEKAVGKGIKASGIPRKEIFLTSKLWITDTGYENTLKAFERTLKLLDTNYLDLWLIHQPYGDVFGSWKAMNELLDKKLIRAIGVSNFYEDQLMNLICNGGGVVPAVNQIETHIYKQNRKELEFMTQEGITMEAWSPFASGIENVFENEILMDMATKRNVSVSQIILRWLTQRGIIAIPKTTHVNRMIENINSFDFKLTDSDMEIISQLNKDHSVYPSHRDPEFIKMLSQQKLTFEV</sequence>
<dbReference type="PIRSF" id="PIRSF000097">
    <property type="entry name" value="AKR"/>
    <property type="match status" value="1"/>
</dbReference>
<dbReference type="PANTHER" id="PTHR43827:SF3">
    <property type="entry name" value="NADP-DEPENDENT OXIDOREDUCTASE DOMAIN-CONTAINING PROTEIN"/>
    <property type="match status" value="1"/>
</dbReference>
<dbReference type="Pfam" id="PF00248">
    <property type="entry name" value="Aldo_ket_red"/>
    <property type="match status" value="1"/>
</dbReference>
<proteinExistence type="inferred from homology"/>
<reference evidence="8 9" key="1">
    <citation type="submission" date="2014-12" db="EMBL/GenBank/DDBJ databases">
        <title>Draft genome sequences of 29 type strains of Enterococci.</title>
        <authorList>
            <person name="Zhong Z."/>
            <person name="Sun Z."/>
            <person name="Liu W."/>
            <person name="Zhang W."/>
            <person name="Zhang H."/>
        </authorList>
    </citation>
    <scope>NUCLEOTIDE SEQUENCE [LARGE SCALE GENOMIC DNA]</scope>
    <source>
        <strain evidence="8 9">DSM 17122</strain>
    </source>
</reference>
<protein>
    <submittedName>
        <fullName evidence="8">2,5-diketo-D-gluconic acid reductase</fullName>
    </submittedName>
</protein>
<feature type="active site" description="Proton donor" evidence="4">
    <location>
        <position position="48"/>
    </location>
</feature>
<dbReference type="GO" id="GO:0016616">
    <property type="term" value="F:oxidoreductase activity, acting on the CH-OH group of donors, NAD or NADP as acceptor"/>
    <property type="evidence" value="ECO:0007669"/>
    <property type="project" value="UniProtKB-ARBA"/>
</dbReference>
<evidence type="ECO:0000259" key="7">
    <source>
        <dbReference type="Pfam" id="PF00248"/>
    </source>
</evidence>
<dbReference type="OrthoDB" id="9804790at2"/>
<comment type="caution">
    <text evidence="8">The sequence shown here is derived from an EMBL/GenBank/DDBJ whole genome shotgun (WGS) entry which is preliminary data.</text>
</comment>
<dbReference type="Proteomes" id="UP000182077">
    <property type="component" value="Unassembled WGS sequence"/>
</dbReference>
<evidence type="ECO:0000256" key="5">
    <source>
        <dbReference type="PIRSR" id="PIRSR000097-2"/>
    </source>
</evidence>
<dbReference type="STRING" id="249189.RV04_GL001423"/>
<name>A0A1L8TPQ1_9ENTE</name>
<comment type="similarity">
    <text evidence="1">Belongs to the aldo/keto reductase family.</text>
</comment>
<dbReference type="FunFam" id="3.20.20.100:FF:000015">
    <property type="entry name" value="Oxidoreductase, aldo/keto reductase family"/>
    <property type="match status" value="1"/>
</dbReference>
<dbReference type="SUPFAM" id="SSF51430">
    <property type="entry name" value="NAD(P)-linked oxidoreductase"/>
    <property type="match status" value="1"/>
</dbReference>
<dbReference type="InterPro" id="IPR020471">
    <property type="entry name" value="AKR"/>
</dbReference>
<accession>A0A1L8TPQ1</accession>